<dbReference type="PROSITE" id="PS50006">
    <property type="entry name" value="FHA_DOMAIN"/>
    <property type="match status" value="1"/>
</dbReference>
<accession>A0ABW0QCT1</accession>
<feature type="domain" description="FHA" evidence="1">
    <location>
        <begin position="23"/>
        <end position="73"/>
    </location>
</feature>
<reference evidence="3" key="1">
    <citation type="journal article" date="2019" name="Int. J. Syst. Evol. Microbiol.">
        <title>The Global Catalogue of Microorganisms (GCM) 10K type strain sequencing project: providing services to taxonomists for standard genome sequencing and annotation.</title>
        <authorList>
            <consortium name="The Broad Institute Genomics Platform"/>
            <consortium name="The Broad Institute Genome Sequencing Center for Infectious Disease"/>
            <person name="Wu L."/>
            <person name="Ma J."/>
        </authorList>
    </citation>
    <scope>NUCLEOTIDE SEQUENCE [LARGE SCALE GENOMIC DNA]</scope>
    <source>
        <strain evidence="3">CGMCC 4.7277</strain>
    </source>
</reference>
<comment type="caution">
    <text evidence="2">The sequence shown here is derived from an EMBL/GenBank/DDBJ whole genome shotgun (WGS) entry which is preliminary data.</text>
</comment>
<dbReference type="EMBL" id="JBHSMX010000021">
    <property type="protein sequence ID" value="MFC5522019.1"/>
    <property type="molecule type" value="Genomic_DNA"/>
</dbReference>
<evidence type="ECO:0000313" key="2">
    <source>
        <dbReference type="EMBL" id="MFC5522019.1"/>
    </source>
</evidence>
<dbReference type="SMART" id="SM00240">
    <property type="entry name" value="FHA"/>
    <property type="match status" value="1"/>
</dbReference>
<dbReference type="SUPFAM" id="SSF49879">
    <property type="entry name" value="SMAD/FHA domain"/>
    <property type="match status" value="2"/>
</dbReference>
<dbReference type="InterPro" id="IPR008984">
    <property type="entry name" value="SMAD_FHA_dom_sf"/>
</dbReference>
<dbReference type="InterPro" id="IPR050923">
    <property type="entry name" value="Cell_Proc_Reg/RNA_Proc"/>
</dbReference>
<sequence>MPQLIASVEGAEAKHVYPLKDRTTLGRRPYNDIVFDSMLVSGEHCVFELRGLADVTIEDLGSTNGTYINGHMIKSRYLLQDKDIITIGNFGIQFLASSTDEQPDTREPTNLMSLDALGLPGTSGALQARLQMLSGSSAGLEVPLVKAVTTFGQPGVAVVSISHRRDGYYVAHMDGSTSPTLNGQRLGAEAVLLAHHDVLNLAGTEMKFFLKGR</sequence>
<name>A0ABW0QCT1_9BURK</name>
<dbReference type="PANTHER" id="PTHR23308">
    <property type="entry name" value="NUCLEAR INHIBITOR OF PROTEIN PHOSPHATASE-1"/>
    <property type="match status" value="1"/>
</dbReference>
<keyword evidence="3" id="KW-1185">Reference proteome</keyword>
<evidence type="ECO:0000259" key="1">
    <source>
        <dbReference type="PROSITE" id="PS50006"/>
    </source>
</evidence>
<gene>
    <name evidence="2" type="ORF">ACFPP7_14020</name>
</gene>
<proteinExistence type="predicted"/>
<organism evidence="2 3">
    <name type="scientific">Polaromonas jejuensis</name>
    <dbReference type="NCBI Taxonomy" id="457502"/>
    <lineage>
        <taxon>Bacteria</taxon>
        <taxon>Pseudomonadati</taxon>
        <taxon>Pseudomonadota</taxon>
        <taxon>Betaproteobacteria</taxon>
        <taxon>Burkholderiales</taxon>
        <taxon>Comamonadaceae</taxon>
        <taxon>Polaromonas</taxon>
    </lineage>
</organism>
<dbReference type="Gene3D" id="2.60.200.20">
    <property type="match status" value="1"/>
</dbReference>
<protein>
    <submittedName>
        <fullName evidence="2">FHA domain-containing protein</fullName>
    </submittedName>
</protein>
<dbReference type="CDD" id="cd00060">
    <property type="entry name" value="FHA"/>
    <property type="match status" value="2"/>
</dbReference>
<dbReference type="RefSeq" id="WP_068835536.1">
    <property type="nucleotide sequence ID" value="NZ_JBHSMX010000021.1"/>
</dbReference>
<dbReference type="Proteomes" id="UP001596084">
    <property type="component" value="Unassembled WGS sequence"/>
</dbReference>
<evidence type="ECO:0000313" key="3">
    <source>
        <dbReference type="Proteomes" id="UP001596084"/>
    </source>
</evidence>
<dbReference type="InterPro" id="IPR000253">
    <property type="entry name" value="FHA_dom"/>
</dbReference>
<dbReference type="Pfam" id="PF00498">
    <property type="entry name" value="FHA"/>
    <property type="match status" value="1"/>
</dbReference>